<protein>
    <submittedName>
        <fullName evidence="1">Uncharacterized protein</fullName>
    </submittedName>
</protein>
<proteinExistence type="predicted"/>
<dbReference type="InParanoid" id="D7G7I3"/>
<evidence type="ECO:0000313" key="1">
    <source>
        <dbReference type="EMBL" id="CBJ27725.1"/>
    </source>
</evidence>
<evidence type="ECO:0000313" key="2">
    <source>
        <dbReference type="Proteomes" id="UP000002630"/>
    </source>
</evidence>
<dbReference type="EMBL" id="FN649064">
    <property type="protein sequence ID" value="CBJ27725.1"/>
    <property type="molecule type" value="Genomic_DNA"/>
</dbReference>
<reference evidence="1 2" key="1">
    <citation type="journal article" date="2010" name="Nature">
        <title>The Ectocarpus genome and the independent evolution of multicellularity in brown algae.</title>
        <authorList>
            <person name="Cock J.M."/>
            <person name="Sterck L."/>
            <person name="Rouze P."/>
            <person name="Scornet D."/>
            <person name="Allen A.E."/>
            <person name="Amoutzias G."/>
            <person name="Anthouard V."/>
            <person name="Artiguenave F."/>
            <person name="Aury J.M."/>
            <person name="Badger J.H."/>
            <person name="Beszteri B."/>
            <person name="Billiau K."/>
            <person name="Bonnet E."/>
            <person name="Bothwell J.H."/>
            <person name="Bowler C."/>
            <person name="Boyen C."/>
            <person name="Brownlee C."/>
            <person name="Carrano C.J."/>
            <person name="Charrier B."/>
            <person name="Cho G.Y."/>
            <person name="Coelho S.M."/>
            <person name="Collen J."/>
            <person name="Corre E."/>
            <person name="Da Silva C."/>
            <person name="Delage L."/>
            <person name="Delaroque N."/>
            <person name="Dittami S.M."/>
            <person name="Doulbeau S."/>
            <person name="Elias M."/>
            <person name="Farnham G."/>
            <person name="Gachon C.M."/>
            <person name="Gschloessl B."/>
            <person name="Heesch S."/>
            <person name="Jabbari K."/>
            <person name="Jubin C."/>
            <person name="Kawai H."/>
            <person name="Kimura K."/>
            <person name="Kloareg B."/>
            <person name="Kupper F.C."/>
            <person name="Lang D."/>
            <person name="Le Bail A."/>
            <person name="Leblanc C."/>
            <person name="Lerouge P."/>
            <person name="Lohr M."/>
            <person name="Lopez P.J."/>
            <person name="Martens C."/>
            <person name="Maumus F."/>
            <person name="Michel G."/>
            <person name="Miranda-Saavedra D."/>
            <person name="Morales J."/>
            <person name="Moreau H."/>
            <person name="Motomura T."/>
            <person name="Nagasato C."/>
            <person name="Napoli C.A."/>
            <person name="Nelson D.R."/>
            <person name="Nyvall-Collen P."/>
            <person name="Peters A.F."/>
            <person name="Pommier C."/>
            <person name="Potin P."/>
            <person name="Poulain J."/>
            <person name="Quesneville H."/>
            <person name="Read B."/>
            <person name="Rensing S.A."/>
            <person name="Ritter A."/>
            <person name="Rousvoal S."/>
            <person name="Samanta M."/>
            <person name="Samson G."/>
            <person name="Schroeder D.C."/>
            <person name="Segurens B."/>
            <person name="Strittmatter M."/>
            <person name="Tonon T."/>
            <person name="Tregear J.W."/>
            <person name="Valentin K."/>
            <person name="von Dassow P."/>
            <person name="Yamagishi T."/>
            <person name="Van de Peer Y."/>
            <person name="Wincker P."/>
        </authorList>
    </citation>
    <scope>NUCLEOTIDE SEQUENCE [LARGE SCALE GENOMIC DNA]</scope>
    <source>
        <strain evidence="2">Ec32 / CCAP1310/4</strain>
    </source>
</reference>
<gene>
    <name evidence="1" type="ORF">Esi_0083_0066</name>
</gene>
<name>D7G7I3_ECTSI</name>
<keyword evidence="2" id="KW-1185">Reference proteome</keyword>
<dbReference type="EMBL" id="FN649740">
    <property type="protein sequence ID" value="CBJ27725.1"/>
    <property type="molecule type" value="Genomic_DNA"/>
</dbReference>
<dbReference type="Proteomes" id="UP000002630">
    <property type="component" value="Linkage Group LG15"/>
</dbReference>
<sequence>MLLLPRDTRQRPARLLHREFTGVRLHASQALDVIKNAMLNDKQKHDVIDAVNVDIDIPLVSEGRERRAIEKFVDQAVPAMEPSLSALMPPAYVDLVKVVLDETLAAAERKERMAELLRGELAVPLSRQLNERVDCSYIPESMEGKVLKIVAEKMVNEIVAAAVKSD</sequence>
<organism evidence="1 2">
    <name type="scientific">Ectocarpus siliculosus</name>
    <name type="common">Brown alga</name>
    <name type="synonym">Conferva siliculosa</name>
    <dbReference type="NCBI Taxonomy" id="2880"/>
    <lineage>
        <taxon>Eukaryota</taxon>
        <taxon>Sar</taxon>
        <taxon>Stramenopiles</taxon>
        <taxon>Ochrophyta</taxon>
        <taxon>PX clade</taxon>
        <taxon>Phaeophyceae</taxon>
        <taxon>Ectocarpales</taxon>
        <taxon>Ectocarpaceae</taxon>
        <taxon>Ectocarpus</taxon>
    </lineage>
</organism>
<accession>D7G7I3</accession>
<dbReference type="OrthoDB" id="10329519at2759"/>
<dbReference type="AlphaFoldDB" id="D7G7I3"/>